<dbReference type="STRING" id="5078.A0A135M0B9"/>
<feature type="region of interest" description="Disordered" evidence="5">
    <location>
        <begin position="129"/>
        <end position="159"/>
    </location>
</feature>
<evidence type="ECO:0000256" key="1">
    <source>
        <dbReference type="ARBA" id="ARBA00004123"/>
    </source>
</evidence>
<organism evidence="7 8">
    <name type="scientific">Penicillium patulum</name>
    <name type="common">Penicillium griseofulvum</name>
    <dbReference type="NCBI Taxonomy" id="5078"/>
    <lineage>
        <taxon>Eukaryota</taxon>
        <taxon>Fungi</taxon>
        <taxon>Dikarya</taxon>
        <taxon>Ascomycota</taxon>
        <taxon>Pezizomycotina</taxon>
        <taxon>Eurotiomycetes</taxon>
        <taxon>Eurotiomycetidae</taxon>
        <taxon>Eurotiales</taxon>
        <taxon>Aspergillaceae</taxon>
        <taxon>Penicillium</taxon>
    </lineage>
</organism>
<dbReference type="GeneID" id="63710825"/>
<comment type="caution">
    <text evidence="7">The sequence shown here is derived from an EMBL/GenBank/DDBJ whole genome shotgun (WGS) entry which is preliminary data.</text>
</comment>
<dbReference type="GO" id="GO:0003677">
    <property type="term" value="F:DNA binding"/>
    <property type="evidence" value="ECO:0007669"/>
    <property type="project" value="InterPro"/>
</dbReference>
<feature type="region of interest" description="Disordered" evidence="5">
    <location>
        <begin position="728"/>
        <end position="753"/>
    </location>
</feature>
<protein>
    <submittedName>
        <fullName evidence="7">Transcription factor</fullName>
    </submittedName>
</protein>
<feature type="compositionally biased region" description="Polar residues" evidence="5">
    <location>
        <begin position="728"/>
        <end position="748"/>
    </location>
</feature>
<dbReference type="RefSeq" id="XP_040653202.1">
    <property type="nucleotide sequence ID" value="XM_040795525.1"/>
</dbReference>
<dbReference type="Pfam" id="PF04082">
    <property type="entry name" value="Fungal_trans"/>
    <property type="match status" value="1"/>
</dbReference>
<feature type="domain" description="Xylanolytic transcriptional activator regulatory" evidence="6">
    <location>
        <begin position="251"/>
        <end position="489"/>
    </location>
</feature>
<evidence type="ECO:0000256" key="5">
    <source>
        <dbReference type="SAM" id="MobiDB-lite"/>
    </source>
</evidence>
<keyword evidence="8" id="KW-1185">Reference proteome</keyword>
<dbReference type="CDD" id="cd12148">
    <property type="entry name" value="fungal_TF_MHR"/>
    <property type="match status" value="1"/>
</dbReference>
<gene>
    <name evidence="7" type="ORF">PGRI_078110</name>
</gene>
<evidence type="ECO:0000256" key="4">
    <source>
        <dbReference type="ARBA" id="ARBA00023242"/>
    </source>
</evidence>
<dbReference type="GO" id="GO:0006351">
    <property type="term" value="P:DNA-templated transcription"/>
    <property type="evidence" value="ECO:0007669"/>
    <property type="project" value="InterPro"/>
</dbReference>
<evidence type="ECO:0000313" key="7">
    <source>
        <dbReference type="EMBL" id="KXG54667.1"/>
    </source>
</evidence>
<evidence type="ECO:0000259" key="6">
    <source>
        <dbReference type="Pfam" id="PF04082"/>
    </source>
</evidence>
<name>A0A135M0B9_PENPA</name>
<keyword evidence="3" id="KW-0804">Transcription</keyword>
<accession>A0A135M0B9</accession>
<dbReference type="GO" id="GO:0008270">
    <property type="term" value="F:zinc ion binding"/>
    <property type="evidence" value="ECO:0007669"/>
    <property type="project" value="InterPro"/>
</dbReference>
<keyword evidence="2" id="KW-0805">Transcription regulation</keyword>
<evidence type="ECO:0000313" key="8">
    <source>
        <dbReference type="Proteomes" id="UP000070168"/>
    </source>
</evidence>
<evidence type="ECO:0000256" key="2">
    <source>
        <dbReference type="ARBA" id="ARBA00023015"/>
    </source>
</evidence>
<feature type="compositionally biased region" description="Low complexity" evidence="5">
    <location>
        <begin position="666"/>
        <end position="694"/>
    </location>
</feature>
<dbReference type="OMA" id="AISMGCH"/>
<dbReference type="EMBL" id="LHQR01000013">
    <property type="protein sequence ID" value="KXG54667.1"/>
    <property type="molecule type" value="Genomic_DNA"/>
</dbReference>
<keyword evidence="4" id="KW-0539">Nucleus</keyword>
<dbReference type="PANTHER" id="PTHR31001:SF40">
    <property type="entry name" value="ZN(II)2CYS6 TRANSCRIPTION FACTOR (EUROFUNG)"/>
    <property type="match status" value="1"/>
</dbReference>
<dbReference type="AlphaFoldDB" id="A0A135M0B9"/>
<evidence type="ECO:0000256" key="3">
    <source>
        <dbReference type="ARBA" id="ARBA00023163"/>
    </source>
</evidence>
<feature type="region of interest" description="Disordered" evidence="5">
    <location>
        <begin position="666"/>
        <end position="695"/>
    </location>
</feature>
<sequence length="784" mass="86928">MGPTNIQHTHNLYRGVPNPFLKPFDFPDQWLLFHLIFLLSPLKDEEVNALHFSAPRPLSYIYIYGLIPFNRQAPPHQLPGLPNTKDPMLARRPAMSNMSEQSSPGDSVVQNELLARIRNLEAMLQKQMTSHASTPTGGAVSPLGGTSAAGSFSEPDNGSGLETWDSFGPMLDNVGTLHTSPSGHVRYVPLASQWESLVAKSPAAECLQNFDSDAAEDDDDLQIPLAKNGSISRAELLAILPPGRYCDTLKDVYFQVFSTVFHILHDLTFEAEYQHFCHDPGSVSTSWLALLFAILAIAVSALDDDHPLLSDLGRERAVSRNIKVLSARYRSAALRCLAVDGVISRQSINSLQALVLINYARVHRGLPIWTLLGFTHHVAISMGCHLDPERFTLGPIEREERRRVWAGLMMLYTVQKTAFGSLDQQTITQDVKMPADIDDVDLLTSPSSKRPAPSPYPRPTQMTYLLLNFRLYRISSKVCETIFSYPNTSRFTISHLEAEIISVREMVDARYTPDTNKPLLVHHQANHHILYSQIHQLLLLLLRPSLCRYLQGEITPETCATRAKCIASAKASLSIFETLLETPSFKPYKWYTGGLGSFHAFHAAVTLAVILLIPEGQHEYEELKDILDRALDMFASLSVRSVFCSKAVPIIRQMIDVASSKYNPQSLSHSQSHLQAQAQAQAQAQVHHQQNQANIQSQPHNHLLPSIQPPLSMPNLSSGMTMQDNYALSHSHSQSGSPVPTIASTSSEHTMHSGFGQMHPQNWIGPTSVPWDTLGPATGGYGFD</sequence>
<dbReference type="GO" id="GO:0005634">
    <property type="term" value="C:nucleus"/>
    <property type="evidence" value="ECO:0007669"/>
    <property type="project" value="UniProtKB-SubCell"/>
</dbReference>
<dbReference type="Proteomes" id="UP000070168">
    <property type="component" value="Unassembled WGS sequence"/>
</dbReference>
<dbReference type="InterPro" id="IPR050613">
    <property type="entry name" value="Sec_Metabolite_Reg"/>
</dbReference>
<dbReference type="InterPro" id="IPR007219">
    <property type="entry name" value="XnlR_reg_dom"/>
</dbReference>
<proteinExistence type="predicted"/>
<reference evidence="7 8" key="1">
    <citation type="journal article" date="2016" name="BMC Genomics">
        <title>Genome sequencing and secondary metabolism of the postharvest pathogen Penicillium griseofulvum.</title>
        <authorList>
            <person name="Banani H."/>
            <person name="Marcet-Houben M."/>
            <person name="Ballester A.R."/>
            <person name="Abbruscato P."/>
            <person name="Gonzalez-Candelas L."/>
            <person name="Gabaldon T."/>
            <person name="Spadaro D."/>
        </authorList>
    </citation>
    <scope>NUCLEOTIDE SEQUENCE [LARGE SCALE GENOMIC DNA]</scope>
    <source>
        <strain evidence="7 8">PG3</strain>
    </source>
</reference>
<dbReference type="OrthoDB" id="2406834at2759"/>
<dbReference type="PANTHER" id="PTHR31001">
    <property type="entry name" value="UNCHARACTERIZED TRANSCRIPTIONAL REGULATORY PROTEIN"/>
    <property type="match status" value="1"/>
</dbReference>
<comment type="subcellular location">
    <subcellularLocation>
        <location evidence="1">Nucleus</location>
    </subcellularLocation>
</comment>